<evidence type="ECO:0000313" key="1">
    <source>
        <dbReference type="EMBL" id="EKD04699.1"/>
    </source>
</evidence>
<accession>K1WV56</accession>
<dbReference type="HOGENOM" id="CLU_634896_0_0_1"/>
<gene>
    <name evidence="1" type="ORF">A1Q2_00929</name>
</gene>
<proteinExistence type="predicted"/>
<organism evidence="1 2">
    <name type="scientific">Trichosporon asahii var. asahii (strain CBS 8904)</name>
    <name type="common">Yeast</name>
    <dbReference type="NCBI Taxonomy" id="1220162"/>
    <lineage>
        <taxon>Eukaryota</taxon>
        <taxon>Fungi</taxon>
        <taxon>Dikarya</taxon>
        <taxon>Basidiomycota</taxon>
        <taxon>Agaricomycotina</taxon>
        <taxon>Tremellomycetes</taxon>
        <taxon>Trichosporonales</taxon>
        <taxon>Trichosporonaceae</taxon>
        <taxon>Trichosporon</taxon>
    </lineage>
</organism>
<dbReference type="AlphaFoldDB" id="K1WV56"/>
<sequence>MTTPTTPMLWPTVTDLESAKGNRFHAAAVIARSSYVNDCLNRFKLTRSPALAVPLLSAQQLIHPRCWPPSQGGEVNPHSAVQLTQVTRAARCSTRSSSASSGEEFVTLPPLPSSPLTSPELASSSASAANFFVVGRSLLRRKSFPRCVYPPDSIPRHHLKIEQHDARPRLPSSYRHLSSASCHDRDERKCKQQMTVSREYRSAALGSVFGLHCVDYDFTAQDKAEISDTGILGQPQGKAWPRDLADYGGSRIINLRVATQMPKGPQLSRRHALDQQRSVSTARFSDAHAWFNFELDATHQTRGAQFGLELERIALHQADRLKHAQQRVQRSLGVFLSSTMLLFRPDARLRAAFLALLLAGLTPDPRSPIHRLAQRLSSFASSDTAQRRASGTWTQTLGLDQAPLPPLLLCCSPPSSFPRLHRPAPLVAATLR</sequence>
<evidence type="ECO:0000313" key="2">
    <source>
        <dbReference type="Proteomes" id="UP000006757"/>
    </source>
</evidence>
<protein>
    <submittedName>
        <fullName evidence="1">Uncharacterized protein</fullName>
    </submittedName>
</protein>
<keyword evidence="2" id="KW-1185">Reference proteome</keyword>
<reference evidence="1 2" key="1">
    <citation type="journal article" date="2012" name="Eukaryot. Cell">
        <title>Genome sequence of the Trichosporon asahii environmental strain CBS 8904.</title>
        <authorList>
            <person name="Yang R.Y."/>
            <person name="Li H.T."/>
            <person name="Zhu H."/>
            <person name="Zhou G.P."/>
            <person name="Wang M."/>
            <person name="Wang L."/>
        </authorList>
    </citation>
    <scope>NUCLEOTIDE SEQUENCE [LARGE SCALE GENOMIC DNA]</scope>
    <source>
        <strain evidence="1 2">CBS 8904</strain>
    </source>
</reference>
<name>K1WV56_TRIAC</name>
<dbReference type="InParanoid" id="K1WV56"/>
<dbReference type="Proteomes" id="UP000006757">
    <property type="component" value="Unassembled WGS sequence"/>
</dbReference>
<comment type="caution">
    <text evidence="1">The sequence shown here is derived from an EMBL/GenBank/DDBJ whole genome shotgun (WGS) entry which is preliminary data.</text>
</comment>
<dbReference type="EMBL" id="AMBO01000191">
    <property type="protein sequence ID" value="EKD04699.1"/>
    <property type="molecule type" value="Genomic_DNA"/>
</dbReference>